<evidence type="ECO:0000313" key="2">
    <source>
        <dbReference type="EMBL" id="TGY41565.1"/>
    </source>
</evidence>
<dbReference type="Proteomes" id="UP000306888">
    <property type="component" value="Unassembled WGS sequence"/>
</dbReference>
<accession>A0A4S2DIB6</accession>
<reference evidence="2 3" key="1">
    <citation type="submission" date="2019-04" db="EMBL/GenBank/DDBJ databases">
        <title>Microbes associate with the intestines of laboratory mice.</title>
        <authorList>
            <person name="Navarre W."/>
            <person name="Wong E."/>
            <person name="Huang K."/>
            <person name="Tropini C."/>
            <person name="Ng K."/>
            <person name="Yu B."/>
        </authorList>
    </citation>
    <scope>NUCLEOTIDE SEQUENCE [LARGE SCALE GENOMIC DNA]</scope>
    <source>
        <strain evidence="2 3">NM50_B9-20</strain>
    </source>
</reference>
<dbReference type="GO" id="GO:0016747">
    <property type="term" value="F:acyltransferase activity, transferring groups other than amino-acyl groups"/>
    <property type="evidence" value="ECO:0007669"/>
    <property type="project" value="InterPro"/>
</dbReference>
<dbReference type="PROSITE" id="PS51186">
    <property type="entry name" value="GNAT"/>
    <property type="match status" value="1"/>
</dbReference>
<sequence>MIGFDIRNVQTEDYKAIQKLNSKLNNTKLKEIKGDKNCIAYAAQLNDDVIGYAIFHISNENDYKGKIDIDDIFVEEMYRGLGVGHQLMIEVEKAAKDHKANYITKSDDNFDEEGGDFLIREGFNYNIERGFEAKVS</sequence>
<dbReference type="CDD" id="cd04301">
    <property type="entry name" value="NAT_SF"/>
    <property type="match status" value="1"/>
</dbReference>
<dbReference type="OrthoDB" id="87541at2"/>
<evidence type="ECO:0000259" key="1">
    <source>
        <dbReference type="PROSITE" id="PS51186"/>
    </source>
</evidence>
<name>A0A4S2DIB6_9CLOT</name>
<evidence type="ECO:0000313" key="3">
    <source>
        <dbReference type="Proteomes" id="UP000306888"/>
    </source>
</evidence>
<dbReference type="RefSeq" id="WP_136007586.1">
    <property type="nucleotide sequence ID" value="NZ_SRYR01000007.1"/>
</dbReference>
<dbReference type="EMBL" id="SRYR01000007">
    <property type="protein sequence ID" value="TGY41565.1"/>
    <property type="molecule type" value="Genomic_DNA"/>
</dbReference>
<dbReference type="SUPFAM" id="SSF55729">
    <property type="entry name" value="Acyl-CoA N-acyltransferases (Nat)"/>
    <property type="match status" value="1"/>
</dbReference>
<organism evidence="2 3">
    <name type="scientific">Clostridium sartagoforme</name>
    <dbReference type="NCBI Taxonomy" id="84031"/>
    <lineage>
        <taxon>Bacteria</taxon>
        <taxon>Bacillati</taxon>
        <taxon>Bacillota</taxon>
        <taxon>Clostridia</taxon>
        <taxon>Eubacteriales</taxon>
        <taxon>Clostridiaceae</taxon>
        <taxon>Clostridium</taxon>
    </lineage>
</organism>
<dbReference type="InterPro" id="IPR000182">
    <property type="entry name" value="GNAT_dom"/>
</dbReference>
<dbReference type="Gene3D" id="3.40.630.30">
    <property type="match status" value="1"/>
</dbReference>
<keyword evidence="2" id="KW-0808">Transferase</keyword>
<proteinExistence type="predicted"/>
<dbReference type="Pfam" id="PF00583">
    <property type="entry name" value="Acetyltransf_1"/>
    <property type="match status" value="1"/>
</dbReference>
<comment type="caution">
    <text evidence="2">The sequence shown here is derived from an EMBL/GenBank/DDBJ whole genome shotgun (WGS) entry which is preliminary data.</text>
</comment>
<dbReference type="AlphaFoldDB" id="A0A4S2DIB6"/>
<protein>
    <submittedName>
        <fullName evidence="2">N-acetyltransferase</fullName>
    </submittedName>
</protein>
<dbReference type="InterPro" id="IPR016181">
    <property type="entry name" value="Acyl_CoA_acyltransferase"/>
</dbReference>
<keyword evidence="3" id="KW-1185">Reference proteome</keyword>
<gene>
    <name evidence="2" type="ORF">E5347_12615</name>
</gene>
<feature type="domain" description="N-acetyltransferase" evidence="1">
    <location>
        <begin position="4"/>
        <end position="136"/>
    </location>
</feature>